<evidence type="ECO:0000256" key="1">
    <source>
        <dbReference type="ARBA" id="ARBA00004141"/>
    </source>
</evidence>
<dbReference type="GO" id="GO:0000064">
    <property type="term" value="F:L-ornithine transmembrane transporter activity"/>
    <property type="evidence" value="ECO:0007669"/>
    <property type="project" value="TreeGrafter"/>
</dbReference>
<keyword evidence="2 5" id="KW-0812">Transmembrane</keyword>
<keyword evidence="8" id="KW-1185">Reference proteome</keyword>
<dbReference type="Proteomes" id="UP000595437">
    <property type="component" value="Chromosome 1"/>
</dbReference>
<feature type="transmembrane region" description="Helical" evidence="5">
    <location>
        <begin position="168"/>
        <end position="185"/>
    </location>
</feature>
<evidence type="ECO:0000256" key="3">
    <source>
        <dbReference type="ARBA" id="ARBA00022989"/>
    </source>
</evidence>
<feature type="transmembrane region" description="Helical" evidence="5">
    <location>
        <begin position="277"/>
        <end position="295"/>
    </location>
</feature>
<dbReference type="OrthoDB" id="3900342at2759"/>
<gene>
    <name evidence="7" type="ORF">FKW44_000756</name>
</gene>
<evidence type="ECO:0000313" key="8">
    <source>
        <dbReference type="Proteomes" id="UP000595437"/>
    </source>
</evidence>
<evidence type="ECO:0000313" key="7">
    <source>
        <dbReference type="EMBL" id="QQP56175.1"/>
    </source>
</evidence>
<keyword evidence="4 5" id="KW-0472">Membrane</keyword>
<dbReference type="GO" id="GO:0097638">
    <property type="term" value="P:L-arginine import across plasma membrane"/>
    <property type="evidence" value="ECO:0007669"/>
    <property type="project" value="TreeGrafter"/>
</dbReference>
<dbReference type="GO" id="GO:0015189">
    <property type="term" value="F:L-lysine transmembrane transporter activity"/>
    <property type="evidence" value="ECO:0007669"/>
    <property type="project" value="TreeGrafter"/>
</dbReference>
<feature type="transmembrane region" description="Helical" evidence="5">
    <location>
        <begin position="100"/>
        <end position="121"/>
    </location>
</feature>
<dbReference type="Pfam" id="PF13520">
    <property type="entry name" value="AA_permease_2"/>
    <property type="match status" value="1"/>
</dbReference>
<reference evidence="8" key="1">
    <citation type="submission" date="2021-01" db="EMBL/GenBank/DDBJ databases">
        <title>Caligus Genome Assembly.</title>
        <authorList>
            <person name="Gallardo-Escarate C."/>
        </authorList>
    </citation>
    <scope>NUCLEOTIDE SEQUENCE [LARGE SCALE GENOMIC DNA]</scope>
</reference>
<name>A0A7T8KHR6_CALRO</name>
<dbReference type="Gene3D" id="1.20.1740.10">
    <property type="entry name" value="Amino acid/polyamine transporter I"/>
    <property type="match status" value="1"/>
</dbReference>
<feature type="transmembrane region" description="Helical" evidence="5">
    <location>
        <begin position="458"/>
        <end position="476"/>
    </location>
</feature>
<feature type="domain" description="Cationic amino acid transporter C-terminal" evidence="6">
    <location>
        <begin position="528"/>
        <end position="555"/>
    </location>
</feature>
<evidence type="ECO:0000256" key="5">
    <source>
        <dbReference type="SAM" id="Phobius"/>
    </source>
</evidence>
<dbReference type="AlphaFoldDB" id="A0A7T8KHR6"/>
<feature type="transmembrane region" description="Helical" evidence="5">
    <location>
        <begin position="197"/>
        <end position="216"/>
    </location>
</feature>
<accession>A0A7T8KHR6</accession>
<keyword evidence="3 5" id="KW-1133">Transmembrane helix</keyword>
<feature type="transmembrane region" description="Helical" evidence="5">
    <location>
        <begin position="34"/>
        <end position="57"/>
    </location>
</feature>
<protein>
    <submittedName>
        <fullName evidence="7">GK20579</fullName>
    </submittedName>
</protein>
<dbReference type="PANTHER" id="PTHR43243">
    <property type="entry name" value="INNER MEMBRANE TRANSPORTER YGJI-RELATED"/>
    <property type="match status" value="1"/>
</dbReference>
<proteinExistence type="predicted"/>
<feature type="transmembrane region" description="Helical" evidence="5">
    <location>
        <begin position="488"/>
        <end position="507"/>
    </location>
</feature>
<dbReference type="GO" id="GO:0005886">
    <property type="term" value="C:plasma membrane"/>
    <property type="evidence" value="ECO:0007669"/>
    <property type="project" value="TreeGrafter"/>
</dbReference>
<dbReference type="GO" id="GO:0061459">
    <property type="term" value="F:L-arginine transmembrane transporter activity"/>
    <property type="evidence" value="ECO:0007669"/>
    <property type="project" value="TreeGrafter"/>
</dbReference>
<dbReference type="Pfam" id="PF13906">
    <property type="entry name" value="AA_permease_C"/>
    <property type="match status" value="1"/>
</dbReference>
<dbReference type="EMBL" id="CP045890">
    <property type="protein sequence ID" value="QQP56175.1"/>
    <property type="molecule type" value="Genomic_DNA"/>
</dbReference>
<evidence type="ECO:0000256" key="2">
    <source>
        <dbReference type="ARBA" id="ARBA00022692"/>
    </source>
</evidence>
<feature type="transmembrane region" description="Helical" evidence="5">
    <location>
        <begin position="527"/>
        <end position="550"/>
    </location>
</feature>
<evidence type="ECO:0000259" key="6">
    <source>
        <dbReference type="Pfam" id="PF13906"/>
    </source>
</evidence>
<feature type="transmembrane region" description="Helical" evidence="5">
    <location>
        <begin position="236"/>
        <end position="256"/>
    </location>
</feature>
<dbReference type="PANTHER" id="PTHR43243:SF105">
    <property type="entry name" value="CATIONIC AMINO ACID TRANSPORTER C-TERMINAL DOMAIN-CONTAINING PROTEIN"/>
    <property type="match status" value="1"/>
</dbReference>
<feature type="transmembrane region" description="Helical" evidence="5">
    <location>
        <begin position="69"/>
        <end position="88"/>
    </location>
</feature>
<organism evidence="7 8">
    <name type="scientific">Caligus rogercresseyi</name>
    <name type="common">Sea louse</name>
    <dbReference type="NCBI Taxonomy" id="217165"/>
    <lineage>
        <taxon>Eukaryota</taxon>
        <taxon>Metazoa</taxon>
        <taxon>Ecdysozoa</taxon>
        <taxon>Arthropoda</taxon>
        <taxon>Crustacea</taxon>
        <taxon>Multicrustacea</taxon>
        <taxon>Hexanauplia</taxon>
        <taxon>Copepoda</taxon>
        <taxon>Siphonostomatoida</taxon>
        <taxon>Caligidae</taxon>
        <taxon>Caligus</taxon>
    </lineage>
</organism>
<sequence length="568" mass="61720">MSGEEEYESSGFRIFRRKRLAPASIRSSSGLNRCLSTFDLTTLGIGATLGVGIYVLSGAVARDIAGPSIILSFLLAGIASTLSGLCYAELGSRVPLAGSAYVYSYVSIGEIIGFIIGWNLILEYAIGTASVAKGYSGYLDSLFGGIFSSFLQQNLPMSIPYLSSYPDLIALSITLLLTWILGCGVKESTRFNGVFTILNLSIVVFVIMAGLFKADLSNWSIPKESLPDHKFGEGGFFPYGVSGMLAGAATCFYGFVGFDAIATSGEEARDPGRSIPFISYFGISSIITLVAPYYLQDSNAPLPHIFNLVGLHWVGKLKSSWSNVSTSKDHICMANDGLIFRSLGHIHSTYRTPLRATILCGLLSGAMATLFELKNLVEMMSIGTLMAYTLIPNLDSEEEKGEYTLLCKDSQGEDDEEDEEIISIGSIGLELEPPKRDCLSTLFNTSGSTVPSKESSRVAVLGTASYTFFAFLLVGSNEKGSVFFPENALVFLDSLSLIGVFASLLIVWRQPQFTDSKSTVKGFRVPFLSAATWVRFVIWMTLGFMIYLFYGIRNSTEEYRRSGKPIPN</sequence>
<dbReference type="InterPro" id="IPR002293">
    <property type="entry name" value="AA/rel_permease1"/>
</dbReference>
<comment type="subcellular location">
    <subcellularLocation>
        <location evidence="1">Membrane</location>
        <topology evidence="1">Multi-pass membrane protein</topology>
    </subcellularLocation>
</comment>
<evidence type="ECO:0000256" key="4">
    <source>
        <dbReference type="ARBA" id="ARBA00023136"/>
    </source>
</evidence>
<dbReference type="PIRSF" id="PIRSF006060">
    <property type="entry name" value="AA_transporter"/>
    <property type="match status" value="1"/>
</dbReference>
<dbReference type="InterPro" id="IPR029485">
    <property type="entry name" value="CAT_C"/>
</dbReference>